<dbReference type="EMBL" id="ML178843">
    <property type="protein sequence ID" value="TFK97889.1"/>
    <property type="molecule type" value="Genomic_DNA"/>
</dbReference>
<reference evidence="1 2" key="1">
    <citation type="journal article" date="2019" name="Nat. Ecol. Evol.">
        <title>Megaphylogeny resolves global patterns of mushroom evolution.</title>
        <authorList>
            <person name="Varga T."/>
            <person name="Krizsan K."/>
            <person name="Foldi C."/>
            <person name="Dima B."/>
            <person name="Sanchez-Garcia M."/>
            <person name="Sanchez-Ramirez S."/>
            <person name="Szollosi G.J."/>
            <person name="Szarkandi J.G."/>
            <person name="Papp V."/>
            <person name="Albert L."/>
            <person name="Andreopoulos W."/>
            <person name="Angelini C."/>
            <person name="Antonin V."/>
            <person name="Barry K.W."/>
            <person name="Bougher N.L."/>
            <person name="Buchanan P."/>
            <person name="Buyck B."/>
            <person name="Bense V."/>
            <person name="Catcheside P."/>
            <person name="Chovatia M."/>
            <person name="Cooper J."/>
            <person name="Damon W."/>
            <person name="Desjardin D."/>
            <person name="Finy P."/>
            <person name="Geml J."/>
            <person name="Haridas S."/>
            <person name="Hughes K."/>
            <person name="Justo A."/>
            <person name="Karasinski D."/>
            <person name="Kautmanova I."/>
            <person name="Kiss B."/>
            <person name="Kocsube S."/>
            <person name="Kotiranta H."/>
            <person name="LaButti K.M."/>
            <person name="Lechner B.E."/>
            <person name="Liimatainen K."/>
            <person name="Lipzen A."/>
            <person name="Lukacs Z."/>
            <person name="Mihaltcheva S."/>
            <person name="Morgado L.N."/>
            <person name="Niskanen T."/>
            <person name="Noordeloos M.E."/>
            <person name="Ohm R.A."/>
            <person name="Ortiz-Santana B."/>
            <person name="Ovrebo C."/>
            <person name="Racz N."/>
            <person name="Riley R."/>
            <person name="Savchenko A."/>
            <person name="Shiryaev A."/>
            <person name="Soop K."/>
            <person name="Spirin V."/>
            <person name="Szebenyi C."/>
            <person name="Tomsovsky M."/>
            <person name="Tulloss R.E."/>
            <person name="Uehling J."/>
            <person name="Grigoriev I.V."/>
            <person name="Vagvolgyi C."/>
            <person name="Papp T."/>
            <person name="Martin F.M."/>
            <person name="Miettinen O."/>
            <person name="Hibbett D.S."/>
            <person name="Nagy L.G."/>
        </authorList>
    </citation>
    <scope>NUCLEOTIDE SEQUENCE [LARGE SCALE GENOMIC DNA]</scope>
    <source>
        <strain evidence="1 2">CBS 309.79</strain>
    </source>
</reference>
<gene>
    <name evidence="1" type="ORF">BDV98DRAFT_513012</name>
</gene>
<dbReference type="AlphaFoldDB" id="A0A5C3QA23"/>
<dbReference type="Gene3D" id="2.60.120.260">
    <property type="entry name" value="Galactose-binding domain-like"/>
    <property type="match status" value="1"/>
</dbReference>
<accession>A0A5C3QA23</accession>
<dbReference type="Proteomes" id="UP000305067">
    <property type="component" value="Unassembled WGS sequence"/>
</dbReference>
<evidence type="ECO:0000313" key="1">
    <source>
        <dbReference type="EMBL" id="TFK97889.1"/>
    </source>
</evidence>
<sequence length="184" mass="20219">MNYLQCQSSTPLSGDNEHLLEVVVERHGPNTPHFHLDYILYDAEVKEERLVGPASEDVRVIIDDSDSRIEYGGPTGAWSLGGSASEHANTTHSTGVGGATATYKFFGTGIEAYGTLVMDSSKNPHAVTFAVDNQRPVRYRSPDVGGLEHKMRFFQSPVLDEGEHTLVIRDSAEGTRRFVLVRSL</sequence>
<evidence type="ECO:0000313" key="2">
    <source>
        <dbReference type="Proteomes" id="UP000305067"/>
    </source>
</evidence>
<proteinExistence type="predicted"/>
<keyword evidence="2" id="KW-1185">Reference proteome</keyword>
<dbReference type="OrthoDB" id="3265734at2759"/>
<protein>
    <submittedName>
        <fullName evidence="1">Uncharacterized protein</fullName>
    </submittedName>
</protein>
<organism evidence="1 2">
    <name type="scientific">Pterulicium gracile</name>
    <dbReference type="NCBI Taxonomy" id="1884261"/>
    <lineage>
        <taxon>Eukaryota</taxon>
        <taxon>Fungi</taxon>
        <taxon>Dikarya</taxon>
        <taxon>Basidiomycota</taxon>
        <taxon>Agaricomycotina</taxon>
        <taxon>Agaricomycetes</taxon>
        <taxon>Agaricomycetidae</taxon>
        <taxon>Agaricales</taxon>
        <taxon>Pleurotineae</taxon>
        <taxon>Pterulaceae</taxon>
        <taxon>Pterulicium</taxon>
    </lineage>
</organism>
<name>A0A5C3QA23_9AGAR</name>